<comment type="caution">
    <text evidence="4">The sequence shown here is derived from an EMBL/GenBank/DDBJ whole genome shotgun (WGS) entry which is preliminary data.</text>
</comment>
<dbReference type="SUPFAM" id="SSF53448">
    <property type="entry name" value="Nucleotide-diphospho-sugar transferases"/>
    <property type="match status" value="1"/>
</dbReference>
<evidence type="ECO:0000313" key="5">
    <source>
        <dbReference type="Proteomes" id="UP000466586"/>
    </source>
</evidence>
<evidence type="ECO:0000313" key="4">
    <source>
        <dbReference type="EMBL" id="MXV50016.1"/>
    </source>
</evidence>
<dbReference type="CDD" id="cd06420">
    <property type="entry name" value="GT2_Chondriotin_Pol_N"/>
    <property type="match status" value="1"/>
</dbReference>
<protein>
    <submittedName>
        <fullName evidence="4">Glycosyltransferase</fullName>
    </submittedName>
</protein>
<sequence length="263" mass="30683">MRVTCALLISTYNWPEALELVLRSVLQQSRMPDEILIADDGSGRPTIDLVNKYRDAFPVPLKHAWIEDIGFRKSLALNKAIKMAHSDYIIEVDGDIILHPRFVEDHMKAAKKGFFVQGSRTMLNQKKSEEILQTKQVKFSPFTKGIYSRFNSFRIPFLSILFQPDPKDSYNAKACNIAFWRKDYVQINGYYNDFEGWGCEDYEFAARLINSGIYKKRLKMAAIGYHIFHKHYSRHNLQSNDVIYQRTLKEKLTYCINGYQEAE</sequence>
<dbReference type="InterPro" id="IPR029044">
    <property type="entry name" value="Nucleotide-diphossugar_trans"/>
</dbReference>
<keyword evidence="5" id="KW-1185">Reference proteome</keyword>
<dbReference type="RefSeq" id="WP_160843174.1">
    <property type="nucleotide sequence ID" value="NZ_WVHT01000001.1"/>
</dbReference>
<evidence type="ECO:0000259" key="3">
    <source>
        <dbReference type="Pfam" id="PF02709"/>
    </source>
</evidence>
<dbReference type="Gene3D" id="3.90.550.10">
    <property type="entry name" value="Spore Coat Polysaccharide Biosynthesis Protein SpsA, Chain A"/>
    <property type="match status" value="1"/>
</dbReference>
<evidence type="ECO:0000259" key="2">
    <source>
        <dbReference type="Pfam" id="PF00535"/>
    </source>
</evidence>
<dbReference type="Pfam" id="PF00535">
    <property type="entry name" value="Glycos_transf_2"/>
    <property type="match status" value="1"/>
</dbReference>
<dbReference type="InterPro" id="IPR050834">
    <property type="entry name" value="Glycosyltransf_2"/>
</dbReference>
<reference evidence="4 5" key="1">
    <citation type="submission" date="2019-11" db="EMBL/GenBank/DDBJ databases">
        <title>Pedobacter sp. HMF7647 Genome sequencing and assembly.</title>
        <authorList>
            <person name="Kang H."/>
            <person name="Kim H."/>
            <person name="Joh K."/>
        </authorList>
    </citation>
    <scope>NUCLEOTIDE SEQUENCE [LARGE SCALE GENOMIC DNA]</scope>
    <source>
        <strain evidence="4 5">HMF7647</strain>
    </source>
</reference>
<dbReference type="GO" id="GO:0016740">
    <property type="term" value="F:transferase activity"/>
    <property type="evidence" value="ECO:0007669"/>
    <property type="project" value="UniProtKB-KW"/>
</dbReference>
<feature type="domain" description="Galactosyltransferase C-terminal" evidence="3">
    <location>
        <begin position="165"/>
        <end position="230"/>
    </location>
</feature>
<feature type="domain" description="Glycosyltransferase 2-like" evidence="2">
    <location>
        <begin position="8"/>
        <end position="143"/>
    </location>
</feature>
<keyword evidence="1 4" id="KW-0808">Transferase</keyword>
<evidence type="ECO:0000256" key="1">
    <source>
        <dbReference type="ARBA" id="ARBA00022679"/>
    </source>
</evidence>
<dbReference type="InterPro" id="IPR001173">
    <property type="entry name" value="Glyco_trans_2-like"/>
</dbReference>
<organism evidence="4 5">
    <name type="scientific">Hufsiella arboris</name>
    <dbReference type="NCBI Taxonomy" id="2695275"/>
    <lineage>
        <taxon>Bacteria</taxon>
        <taxon>Pseudomonadati</taxon>
        <taxon>Bacteroidota</taxon>
        <taxon>Sphingobacteriia</taxon>
        <taxon>Sphingobacteriales</taxon>
        <taxon>Sphingobacteriaceae</taxon>
        <taxon>Hufsiella</taxon>
    </lineage>
</organism>
<dbReference type="Pfam" id="PF02709">
    <property type="entry name" value="Glyco_transf_7C"/>
    <property type="match status" value="1"/>
</dbReference>
<dbReference type="InterPro" id="IPR027791">
    <property type="entry name" value="Galactosyl_T_C"/>
</dbReference>
<name>A0A7K1Y609_9SPHI</name>
<accession>A0A7K1Y609</accession>
<dbReference type="EMBL" id="WVHT01000001">
    <property type="protein sequence ID" value="MXV50016.1"/>
    <property type="molecule type" value="Genomic_DNA"/>
</dbReference>
<gene>
    <name evidence="4" type="ORF">GS399_03460</name>
</gene>
<dbReference type="AlphaFoldDB" id="A0A7K1Y609"/>
<proteinExistence type="predicted"/>
<dbReference type="Proteomes" id="UP000466586">
    <property type="component" value="Unassembled WGS sequence"/>
</dbReference>
<dbReference type="PANTHER" id="PTHR43685">
    <property type="entry name" value="GLYCOSYLTRANSFERASE"/>
    <property type="match status" value="1"/>
</dbReference>
<dbReference type="PANTHER" id="PTHR43685:SF3">
    <property type="entry name" value="SLR2126 PROTEIN"/>
    <property type="match status" value="1"/>
</dbReference>